<dbReference type="Gene3D" id="3.40.30.10">
    <property type="entry name" value="Glutaredoxin"/>
    <property type="match status" value="1"/>
</dbReference>
<dbReference type="PANTHER" id="PTHR44051:SF21">
    <property type="entry name" value="GLUTATHIONE S-TRANSFERASE FAMILY PROTEIN"/>
    <property type="match status" value="1"/>
</dbReference>
<accession>A0A7H0LFB5</accession>
<dbReference type="CDD" id="cd03046">
    <property type="entry name" value="GST_N_GTT1_like"/>
    <property type="match status" value="1"/>
</dbReference>
<dbReference type="Pfam" id="PF13410">
    <property type="entry name" value="GST_C_2"/>
    <property type="match status" value="1"/>
</dbReference>
<dbReference type="Gene3D" id="1.20.1050.10">
    <property type="match status" value="1"/>
</dbReference>
<keyword evidence="4" id="KW-1185">Reference proteome</keyword>
<dbReference type="KEGG" id="spap:H3Z74_16655"/>
<dbReference type="InterPro" id="IPR036282">
    <property type="entry name" value="Glutathione-S-Trfase_C_sf"/>
</dbReference>
<dbReference type="PANTHER" id="PTHR44051">
    <property type="entry name" value="GLUTATHIONE S-TRANSFERASE-RELATED"/>
    <property type="match status" value="1"/>
</dbReference>
<dbReference type="SUPFAM" id="SSF47616">
    <property type="entry name" value="GST C-terminal domain-like"/>
    <property type="match status" value="1"/>
</dbReference>
<dbReference type="RefSeq" id="WP_187760696.1">
    <property type="nucleotide sequence ID" value="NZ_CP061038.1"/>
</dbReference>
<dbReference type="SFLD" id="SFLDG01150">
    <property type="entry name" value="Main.1:_Beta-like"/>
    <property type="match status" value="1"/>
</dbReference>
<dbReference type="PROSITE" id="PS50404">
    <property type="entry name" value="GST_NTER"/>
    <property type="match status" value="1"/>
</dbReference>
<protein>
    <submittedName>
        <fullName evidence="3">Glutathione S-transferase family protein</fullName>
    </submittedName>
</protein>
<keyword evidence="3" id="KW-0808">Transferase</keyword>
<dbReference type="Proteomes" id="UP000516148">
    <property type="component" value="Chromosome"/>
</dbReference>
<dbReference type="AlphaFoldDB" id="A0A7H0LFB5"/>
<dbReference type="Pfam" id="PF13409">
    <property type="entry name" value="GST_N_2"/>
    <property type="match status" value="1"/>
</dbReference>
<evidence type="ECO:0000313" key="3">
    <source>
        <dbReference type="EMBL" id="QNQ08368.1"/>
    </source>
</evidence>
<name>A0A7H0LFB5_9SPHN</name>
<evidence type="ECO:0000259" key="2">
    <source>
        <dbReference type="PROSITE" id="PS50405"/>
    </source>
</evidence>
<dbReference type="InterPro" id="IPR040079">
    <property type="entry name" value="Glutathione_S-Trfase"/>
</dbReference>
<evidence type="ECO:0000259" key="1">
    <source>
        <dbReference type="PROSITE" id="PS50404"/>
    </source>
</evidence>
<dbReference type="PROSITE" id="PS50405">
    <property type="entry name" value="GST_CTER"/>
    <property type="match status" value="1"/>
</dbReference>
<dbReference type="GO" id="GO:0016740">
    <property type="term" value="F:transferase activity"/>
    <property type="evidence" value="ECO:0007669"/>
    <property type="project" value="UniProtKB-KW"/>
</dbReference>
<dbReference type="SFLD" id="SFLDS00019">
    <property type="entry name" value="Glutathione_Transferase_(cytos"/>
    <property type="match status" value="1"/>
</dbReference>
<dbReference type="CDD" id="cd03207">
    <property type="entry name" value="GST_C_8"/>
    <property type="match status" value="1"/>
</dbReference>
<dbReference type="InterPro" id="IPR004045">
    <property type="entry name" value="Glutathione_S-Trfase_N"/>
</dbReference>
<feature type="domain" description="GST N-terminal" evidence="1">
    <location>
        <begin position="1"/>
        <end position="86"/>
    </location>
</feature>
<dbReference type="SFLD" id="SFLDG00358">
    <property type="entry name" value="Main_(cytGST)"/>
    <property type="match status" value="1"/>
</dbReference>
<organism evidence="3 4">
    <name type="scientific">Sphingomonas alpina</name>
    <dbReference type="NCBI Taxonomy" id="653931"/>
    <lineage>
        <taxon>Bacteria</taxon>
        <taxon>Pseudomonadati</taxon>
        <taxon>Pseudomonadota</taxon>
        <taxon>Alphaproteobacteria</taxon>
        <taxon>Sphingomonadales</taxon>
        <taxon>Sphingomonadaceae</taxon>
        <taxon>Sphingomonas</taxon>
    </lineage>
</organism>
<proteinExistence type="predicted"/>
<evidence type="ECO:0000313" key="4">
    <source>
        <dbReference type="Proteomes" id="UP000516148"/>
    </source>
</evidence>
<dbReference type="InterPro" id="IPR010987">
    <property type="entry name" value="Glutathione-S-Trfase_C-like"/>
</dbReference>
<sequence>MLTFYHAPQSRSGRTMWLLEELGVPYETRYVPIVYGGGPGDGGVASRAAGNAHPDGKVPAIIDNGTLVTEGIAIAIYLTDLHPAAGIGAPAGVADRGAFLTWLAWNASEFEPLVAMLKFVPNALENPRTADSLVAVMQRIDQALATGPYLMGDRFTAVDVMIGATIGWGREVLPENAVLDAYLARIADRPAHAAACAKDAPQDVAEAA</sequence>
<reference evidence="3 4" key="1">
    <citation type="submission" date="2020-09" db="EMBL/GenBank/DDBJ databases">
        <title>Sphingomonas sp., a new species isolated from pork steak.</title>
        <authorList>
            <person name="Heidler von Heilborn D."/>
        </authorList>
    </citation>
    <scope>NUCLEOTIDE SEQUENCE [LARGE SCALE GENOMIC DNA]</scope>
    <source>
        <strain evidence="4">S8-3T</strain>
    </source>
</reference>
<gene>
    <name evidence="3" type="ORF">H3Z74_16655</name>
</gene>
<feature type="domain" description="GST C-terminal" evidence="2">
    <location>
        <begin position="92"/>
        <end position="207"/>
    </location>
</feature>
<dbReference type="SUPFAM" id="SSF52833">
    <property type="entry name" value="Thioredoxin-like"/>
    <property type="match status" value="1"/>
</dbReference>
<dbReference type="InterPro" id="IPR036249">
    <property type="entry name" value="Thioredoxin-like_sf"/>
</dbReference>
<dbReference type="EMBL" id="CP061038">
    <property type="protein sequence ID" value="QNQ08368.1"/>
    <property type="molecule type" value="Genomic_DNA"/>
</dbReference>